<gene>
    <name evidence="8" type="ORF">B0T25DRAFT_450206</name>
</gene>
<evidence type="ECO:0000313" key="9">
    <source>
        <dbReference type="Proteomes" id="UP001275084"/>
    </source>
</evidence>
<proteinExistence type="inferred from homology"/>
<comment type="caution">
    <text evidence="8">The sequence shown here is derived from an EMBL/GenBank/DDBJ whole genome shotgun (WGS) entry which is preliminary data.</text>
</comment>
<dbReference type="Proteomes" id="UP001275084">
    <property type="component" value="Unassembled WGS sequence"/>
</dbReference>
<dbReference type="AlphaFoldDB" id="A0AAJ0MF73"/>
<feature type="transmembrane region" description="Helical" evidence="6">
    <location>
        <begin position="216"/>
        <end position="236"/>
    </location>
</feature>
<feature type="transmembrane region" description="Helical" evidence="6">
    <location>
        <begin position="101"/>
        <end position="123"/>
    </location>
</feature>
<feature type="transmembrane region" description="Helical" evidence="6">
    <location>
        <begin position="135"/>
        <end position="162"/>
    </location>
</feature>
<dbReference type="InterPro" id="IPR052337">
    <property type="entry name" value="SAT4-like"/>
</dbReference>
<feature type="transmembrane region" description="Helical" evidence="6">
    <location>
        <begin position="12"/>
        <end position="36"/>
    </location>
</feature>
<reference evidence="8" key="1">
    <citation type="journal article" date="2023" name="Mol. Phylogenet. Evol.">
        <title>Genome-scale phylogeny and comparative genomics of the fungal order Sordariales.</title>
        <authorList>
            <person name="Hensen N."/>
            <person name="Bonometti L."/>
            <person name="Westerberg I."/>
            <person name="Brannstrom I.O."/>
            <person name="Guillou S."/>
            <person name="Cros-Aarteil S."/>
            <person name="Calhoun S."/>
            <person name="Haridas S."/>
            <person name="Kuo A."/>
            <person name="Mondo S."/>
            <person name="Pangilinan J."/>
            <person name="Riley R."/>
            <person name="LaButti K."/>
            <person name="Andreopoulos B."/>
            <person name="Lipzen A."/>
            <person name="Chen C."/>
            <person name="Yan M."/>
            <person name="Daum C."/>
            <person name="Ng V."/>
            <person name="Clum A."/>
            <person name="Steindorff A."/>
            <person name="Ohm R.A."/>
            <person name="Martin F."/>
            <person name="Silar P."/>
            <person name="Natvig D.O."/>
            <person name="Lalanne C."/>
            <person name="Gautier V."/>
            <person name="Ament-Velasquez S.L."/>
            <person name="Kruys A."/>
            <person name="Hutchinson M.I."/>
            <person name="Powell A.J."/>
            <person name="Barry K."/>
            <person name="Miller A.N."/>
            <person name="Grigoriev I.V."/>
            <person name="Debuchy R."/>
            <person name="Gladieux P."/>
            <person name="Hiltunen Thoren M."/>
            <person name="Johannesson H."/>
        </authorList>
    </citation>
    <scope>NUCLEOTIDE SEQUENCE</scope>
    <source>
        <strain evidence="8">CBS 955.72</strain>
    </source>
</reference>
<keyword evidence="9" id="KW-1185">Reference proteome</keyword>
<dbReference type="InterPro" id="IPR049326">
    <property type="entry name" value="Rhodopsin_dom_fungi"/>
</dbReference>
<keyword evidence="4 6" id="KW-0472">Membrane</keyword>
<feature type="transmembrane region" description="Helical" evidence="6">
    <location>
        <begin position="48"/>
        <end position="67"/>
    </location>
</feature>
<organism evidence="8 9">
    <name type="scientific">Lasiosphaeria hispida</name>
    <dbReference type="NCBI Taxonomy" id="260671"/>
    <lineage>
        <taxon>Eukaryota</taxon>
        <taxon>Fungi</taxon>
        <taxon>Dikarya</taxon>
        <taxon>Ascomycota</taxon>
        <taxon>Pezizomycotina</taxon>
        <taxon>Sordariomycetes</taxon>
        <taxon>Sordariomycetidae</taxon>
        <taxon>Sordariales</taxon>
        <taxon>Lasiosphaeriaceae</taxon>
        <taxon>Lasiosphaeria</taxon>
    </lineage>
</organism>
<evidence type="ECO:0000259" key="7">
    <source>
        <dbReference type="Pfam" id="PF20684"/>
    </source>
</evidence>
<keyword evidence="3 6" id="KW-1133">Transmembrane helix</keyword>
<evidence type="ECO:0000256" key="2">
    <source>
        <dbReference type="ARBA" id="ARBA00022692"/>
    </source>
</evidence>
<evidence type="ECO:0000313" key="8">
    <source>
        <dbReference type="EMBL" id="KAK3356444.1"/>
    </source>
</evidence>
<sequence length="369" mass="41762">METLDNIGSLPHYSLLALVWTSFSIAFLFVGLRTVIRARHADRLTADDYWIFLALATLLTLCILETIQLRSLYYITAVIAGVIPIGDKLISTTEDYLRFEFPIIILFWTVLWCVKAGFLALYYKLFRDLALYRRVWYALATFTFLAYVGCLITLCLSCGHISNFFAFAQCGKPEHIWASNLSVYYSTVIDVFTDLCIMAMPIRLIYNVKISRKQKLGLVCVFGLCFVMIAFAIIRAKQVLVQQYFVNLTLLMIWSTLAASISVVVGSLPALKILVTNRSTAKRSQYHLSSARRRAQSGNNSSRVKAMALGSISSDKKSITGRRLDTSDSQEEILQPDSGRFVLVKHEVVSWPVPSRKRRLQDLTNDCVQ</sequence>
<protein>
    <recommendedName>
        <fullName evidence="7">Rhodopsin domain-containing protein</fullName>
    </recommendedName>
</protein>
<dbReference type="GO" id="GO:0016020">
    <property type="term" value="C:membrane"/>
    <property type="evidence" value="ECO:0007669"/>
    <property type="project" value="UniProtKB-SubCell"/>
</dbReference>
<feature type="transmembrane region" description="Helical" evidence="6">
    <location>
        <begin position="248"/>
        <end position="275"/>
    </location>
</feature>
<evidence type="ECO:0000256" key="6">
    <source>
        <dbReference type="SAM" id="Phobius"/>
    </source>
</evidence>
<name>A0AAJ0MF73_9PEZI</name>
<accession>A0AAJ0MF73</accession>
<feature type="transmembrane region" description="Helical" evidence="6">
    <location>
        <begin position="182"/>
        <end position="204"/>
    </location>
</feature>
<evidence type="ECO:0000256" key="5">
    <source>
        <dbReference type="ARBA" id="ARBA00038359"/>
    </source>
</evidence>
<evidence type="ECO:0000256" key="3">
    <source>
        <dbReference type="ARBA" id="ARBA00022989"/>
    </source>
</evidence>
<dbReference type="PANTHER" id="PTHR33048">
    <property type="entry name" value="PTH11-LIKE INTEGRAL MEMBRANE PROTEIN (AFU_ORTHOLOGUE AFUA_5G11245)"/>
    <property type="match status" value="1"/>
</dbReference>
<dbReference type="Pfam" id="PF20684">
    <property type="entry name" value="Fung_rhodopsin"/>
    <property type="match status" value="1"/>
</dbReference>
<comment type="subcellular location">
    <subcellularLocation>
        <location evidence="1">Membrane</location>
        <topology evidence="1">Multi-pass membrane protein</topology>
    </subcellularLocation>
</comment>
<evidence type="ECO:0000256" key="4">
    <source>
        <dbReference type="ARBA" id="ARBA00023136"/>
    </source>
</evidence>
<dbReference type="PANTHER" id="PTHR33048:SF162">
    <property type="entry name" value="SATRATOXIN BIOSYNTHESIS SC1 CLUSTER PROTEIN 4"/>
    <property type="match status" value="1"/>
</dbReference>
<evidence type="ECO:0000256" key="1">
    <source>
        <dbReference type="ARBA" id="ARBA00004141"/>
    </source>
</evidence>
<dbReference type="EMBL" id="JAUIQD010000003">
    <property type="protein sequence ID" value="KAK3356444.1"/>
    <property type="molecule type" value="Genomic_DNA"/>
</dbReference>
<feature type="domain" description="Rhodopsin" evidence="7">
    <location>
        <begin position="32"/>
        <end position="275"/>
    </location>
</feature>
<reference evidence="8" key="2">
    <citation type="submission" date="2023-06" db="EMBL/GenBank/DDBJ databases">
        <authorList>
            <consortium name="Lawrence Berkeley National Laboratory"/>
            <person name="Haridas S."/>
            <person name="Hensen N."/>
            <person name="Bonometti L."/>
            <person name="Westerberg I."/>
            <person name="Brannstrom I.O."/>
            <person name="Guillou S."/>
            <person name="Cros-Aarteil S."/>
            <person name="Calhoun S."/>
            <person name="Kuo A."/>
            <person name="Mondo S."/>
            <person name="Pangilinan J."/>
            <person name="Riley R."/>
            <person name="Labutti K."/>
            <person name="Andreopoulos B."/>
            <person name="Lipzen A."/>
            <person name="Chen C."/>
            <person name="Yanf M."/>
            <person name="Daum C."/>
            <person name="Ng V."/>
            <person name="Clum A."/>
            <person name="Steindorff A."/>
            <person name="Ohm R."/>
            <person name="Martin F."/>
            <person name="Silar P."/>
            <person name="Natvig D."/>
            <person name="Lalanne C."/>
            <person name="Gautier V."/>
            <person name="Ament-Velasquez S.L."/>
            <person name="Kruys A."/>
            <person name="Hutchinson M.I."/>
            <person name="Powell A.J."/>
            <person name="Barry K."/>
            <person name="Miller A.N."/>
            <person name="Grigoriev I.V."/>
            <person name="Debuchy R."/>
            <person name="Gladieux P."/>
            <person name="Thoren M.H."/>
            <person name="Johannesson H."/>
        </authorList>
    </citation>
    <scope>NUCLEOTIDE SEQUENCE</scope>
    <source>
        <strain evidence="8">CBS 955.72</strain>
    </source>
</reference>
<comment type="similarity">
    <text evidence="5">Belongs to the SAT4 family.</text>
</comment>
<keyword evidence="2 6" id="KW-0812">Transmembrane</keyword>